<comment type="caution">
    <text evidence="1">The sequence shown here is derived from an EMBL/GenBank/DDBJ whole genome shotgun (WGS) entry which is preliminary data.</text>
</comment>
<gene>
    <name evidence="1" type="ORF">KY290_022379</name>
</gene>
<sequence length="61" mass="7208">MKEGKNLSNRIIETHRRRYVKCRDYFLFVKYNQGADEGPADVVARIAKKEERANFRYKGNG</sequence>
<accession>A0ABQ7V631</accession>
<protein>
    <submittedName>
        <fullName evidence="1">Uncharacterized protein</fullName>
    </submittedName>
</protein>
<dbReference type="EMBL" id="JAIVGD010000015">
    <property type="protein sequence ID" value="KAH0758886.1"/>
    <property type="molecule type" value="Genomic_DNA"/>
</dbReference>
<keyword evidence="2" id="KW-1185">Reference proteome</keyword>
<proteinExistence type="predicted"/>
<name>A0ABQ7V631_SOLTU</name>
<organism evidence="1 2">
    <name type="scientific">Solanum tuberosum</name>
    <name type="common">Potato</name>
    <dbReference type="NCBI Taxonomy" id="4113"/>
    <lineage>
        <taxon>Eukaryota</taxon>
        <taxon>Viridiplantae</taxon>
        <taxon>Streptophyta</taxon>
        <taxon>Embryophyta</taxon>
        <taxon>Tracheophyta</taxon>
        <taxon>Spermatophyta</taxon>
        <taxon>Magnoliopsida</taxon>
        <taxon>eudicotyledons</taxon>
        <taxon>Gunneridae</taxon>
        <taxon>Pentapetalae</taxon>
        <taxon>asterids</taxon>
        <taxon>lamiids</taxon>
        <taxon>Solanales</taxon>
        <taxon>Solanaceae</taxon>
        <taxon>Solanoideae</taxon>
        <taxon>Solaneae</taxon>
        <taxon>Solanum</taxon>
    </lineage>
</organism>
<dbReference type="Proteomes" id="UP000826656">
    <property type="component" value="Unassembled WGS sequence"/>
</dbReference>
<evidence type="ECO:0000313" key="2">
    <source>
        <dbReference type="Proteomes" id="UP000826656"/>
    </source>
</evidence>
<evidence type="ECO:0000313" key="1">
    <source>
        <dbReference type="EMBL" id="KAH0758886.1"/>
    </source>
</evidence>
<reference evidence="1 2" key="1">
    <citation type="journal article" date="2021" name="bioRxiv">
        <title>Chromosome-scale and haplotype-resolved genome assembly of a tetraploid potato cultivar.</title>
        <authorList>
            <person name="Sun H."/>
            <person name="Jiao W.-B."/>
            <person name="Krause K."/>
            <person name="Campoy J.A."/>
            <person name="Goel M."/>
            <person name="Folz-Donahue K."/>
            <person name="Kukat C."/>
            <person name="Huettel B."/>
            <person name="Schneeberger K."/>
        </authorList>
    </citation>
    <scope>NUCLEOTIDE SEQUENCE [LARGE SCALE GENOMIC DNA]</scope>
    <source>
        <strain evidence="1">SolTubOtavaFocal</strain>
        <tissue evidence="1">Leaves</tissue>
    </source>
</reference>